<feature type="domain" description="DUF11" evidence="2">
    <location>
        <begin position="423"/>
        <end position="525"/>
    </location>
</feature>
<dbReference type="Pfam" id="PF01345">
    <property type="entry name" value="DUF11"/>
    <property type="match status" value="1"/>
</dbReference>
<name>A0ABY1C4D1_9FIRM</name>
<feature type="compositionally biased region" description="Low complexity" evidence="1">
    <location>
        <begin position="379"/>
        <end position="393"/>
    </location>
</feature>
<protein>
    <submittedName>
        <fullName evidence="3">Conserved repeat domain-containing protein</fullName>
    </submittedName>
</protein>
<gene>
    <name evidence="3" type="ORF">SAMN02745906_0830</name>
</gene>
<dbReference type="RefSeq" id="WP_100041634.1">
    <property type="nucleotide sequence ID" value="NZ_LT630003.1"/>
</dbReference>
<proteinExistence type="predicted"/>
<feature type="region of interest" description="Disordered" evidence="1">
    <location>
        <begin position="245"/>
        <end position="399"/>
    </location>
</feature>
<dbReference type="EMBL" id="LT630003">
    <property type="protein sequence ID" value="SET64042.1"/>
    <property type="molecule type" value="Genomic_DNA"/>
</dbReference>
<keyword evidence="4" id="KW-1185">Reference proteome</keyword>
<reference evidence="3 4" key="1">
    <citation type="submission" date="2016-10" db="EMBL/GenBank/DDBJ databases">
        <authorList>
            <person name="Varghese N."/>
            <person name="Submissions S."/>
        </authorList>
    </citation>
    <scope>NUCLEOTIDE SEQUENCE [LARGE SCALE GENOMIC DNA]</scope>
    <source>
        <strain evidence="3 4">ATCC 19403</strain>
    </source>
</reference>
<evidence type="ECO:0000313" key="3">
    <source>
        <dbReference type="EMBL" id="SET64042.1"/>
    </source>
</evidence>
<feature type="compositionally biased region" description="Low complexity" evidence="1">
    <location>
        <begin position="356"/>
        <end position="367"/>
    </location>
</feature>
<evidence type="ECO:0000259" key="2">
    <source>
        <dbReference type="Pfam" id="PF01345"/>
    </source>
</evidence>
<dbReference type="Proteomes" id="UP000198970">
    <property type="component" value="Chromosome I"/>
</dbReference>
<accession>A0ABY1C4D1</accession>
<organism evidence="3 4">
    <name type="scientific">Lacrimispora sphenoides JCM 1415</name>
    <dbReference type="NCBI Taxonomy" id="1297793"/>
    <lineage>
        <taxon>Bacteria</taxon>
        <taxon>Bacillati</taxon>
        <taxon>Bacillota</taxon>
        <taxon>Clostridia</taxon>
        <taxon>Lachnospirales</taxon>
        <taxon>Lachnospiraceae</taxon>
        <taxon>Lacrimispora</taxon>
    </lineage>
</organism>
<evidence type="ECO:0000256" key="1">
    <source>
        <dbReference type="SAM" id="MobiDB-lite"/>
    </source>
</evidence>
<evidence type="ECO:0000313" key="4">
    <source>
        <dbReference type="Proteomes" id="UP000198970"/>
    </source>
</evidence>
<dbReference type="InterPro" id="IPR001434">
    <property type="entry name" value="OmcB-like_DUF11"/>
</dbReference>
<sequence length="540" mass="59394">MVKNRKRMEWLAKLYASAGLIVALIAVVSSASFAGTRRMESVFGVKAKGVRASTLATPSIASGVLAAPLSSGLPGQLSLQELLEQEADNENAIIPTWFQVSLNGVAIVDSNNWNITLKKNQKIKPNAEVKHQLKVTIYPQAYGLGEGDSVTWNLGRIEGLSLDSEFWEELVLTGGVHVGDVMLCYTEDGNVILYTEFKEEVSMYSSITITYWYDSGFVPVSEPTCIIFDLPGYEEPIPAVLVPENETTAEESSPQETTEEETTAEESSPQETTEEETTGEESSPQETTEEETTAEESSPQETTEEATTAEESSPQETTKEETTAEETTPETHNPTKDYGSGGNSGSGIEKTTLAKETTSPETIPEISTEIEKATDPQSEESQAQEQHSQNEQSAGDAGVSDEVMDINISFGAEVTAGHGMQSRVLPNEILTYRMVLHNDSEEEIKDVRIRDFLPEHTSFVSVEDDGIYGVVDGQQYITWMLESILPGEEKELTFQVKVFLCTPPDFSVRNQVYWQADDSRSVNNQERPENQVDFPMITVG</sequence>